<dbReference type="Proteomes" id="UP000182719">
    <property type="component" value="Unassembled WGS sequence"/>
</dbReference>
<name>A0A1H8AFG8_STIAU</name>
<dbReference type="InterPro" id="IPR006158">
    <property type="entry name" value="Cobalamin-bd"/>
</dbReference>
<dbReference type="SUPFAM" id="SSF102114">
    <property type="entry name" value="Radical SAM enzymes"/>
    <property type="match status" value="1"/>
</dbReference>
<dbReference type="InterPro" id="IPR058240">
    <property type="entry name" value="rSAM_sf"/>
</dbReference>
<dbReference type="AlphaFoldDB" id="A0A1H8AFG8"/>
<keyword evidence="2" id="KW-0949">S-adenosyl-L-methionine</keyword>
<keyword evidence="9" id="KW-1185">Reference proteome</keyword>
<dbReference type="Gene3D" id="3.80.30.20">
    <property type="entry name" value="tm_1862 like domain"/>
    <property type="match status" value="1"/>
</dbReference>
<evidence type="ECO:0000313" key="9">
    <source>
        <dbReference type="Proteomes" id="UP000182719"/>
    </source>
</evidence>
<evidence type="ECO:0000256" key="1">
    <source>
        <dbReference type="ARBA" id="ARBA00001966"/>
    </source>
</evidence>
<dbReference type="GO" id="GO:0032259">
    <property type="term" value="P:methylation"/>
    <property type="evidence" value="ECO:0007669"/>
    <property type="project" value="UniProtKB-KW"/>
</dbReference>
<dbReference type="Gene3D" id="3.40.50.280">
    <property type="entry name" value="Cobalamin-binding domain"/>
    <property type="match status" value="1"/>
</dbReference>
<dbReference type="SFLD" id="SFLDG01082">
    <property type="entry name" value="B12-binding_domain_containing"/>
    <property type="match status" value="1"/>
</dbReference>
<feature type="domain" description="B12-binding" evidence="6">
    <location>
        <begin position="64"/>
        <end position="206"/>
    </location>
</feature>
<dbReference type="InterPro" id="IPR051198">
    <property type="entry name" value="BchE-like"/>
</dbReference>
<evidence type="ECO:0000259" key="7">
    <source>
        <dbReference type="PROSITE" id="PS51918"/>
    </source>
</evidence>
<dbReference type="OrthoDB" id="9804952at2"/>
<keyword evidence="4" id="KW-0408">Iron</keyword>
<evidence type="ECO:0000256" key="3">
    <source>
        <dbReference type="ARBA" id="ARBA00022723"/>
    </source>
</evidence>
<dbReference type="GO" id="GO:0031419">
    <property type="term" value="F:cobalamin binding"/>
    <property type="evidence" value="ECO:0007669"/>
    <property type="project" value="InterPro"/>
</dbReference>
<comment type="cofactor">
    <cofactor evidence="1">
        <name>[4Fe-4S] cluster</name>
        <dbReference type="ChEBI" id="CHEBI:49883"/>
    </cofactor>
</comment>
<proteinExistence type="predicted"/>
<dbReference type="Pfam" id="PF02310">
    <property type="entry name" value="B12-binding"/>
    <property type="match status" value="1"/>
</dbReference>
<evidence type="ECO:0000313" key="8">
    <source>
        <dbReference type="EMBL" id="SEM69515.1"/>
    </source>
</evidence>
<dbReference type="NCBIfam" id="TIGR04479">
    <property type="entry name" value="bcpD_PhpK_rSAM"/>
    <property type="match status" value="1"/>
</dbReference>
<dbReference type="PANTHER" id="PTHR43409">
    <property type="entry name" value="ANAEROBIC MAGNESIUM-PROTOPORPHYRIN IX MONOMETHYL ESTER CYCLASE-RELATED"/>
    <property type="match status" value="1"/>
</dbReference>
<dbReference type="InterPro" id="IPR034466">
    <property type="entry name" value="Methyltransferase_Class_B"/>
</dbReference>
<dbReference type="EMBL" id="FOAP01000021">
    <property type="protein sequence ID" value="SEM69515.1"/>
    <property type="molecule type" value="Genomic_DNA"/>
</dbReference>
<dbReference type="GO" id="GO:0051539">
    <property type="term" value="F:4 iron, 4 sulfur cluster binding"/>
    <property type="evidence" value="ECO:0007669"/>
    <property type="project" value="UniProtKB-KW"/>
</dbReference>
<keyword evidence="5" id="KW-0411">Iron-sulfur</keyword>
<dbReference type="SMART" id="SM00729">
    <property type="entry name" value="Elp3"/>
    <property type="match status" value="1"/>
</dbReference>
<dbReference type="Pfam" id="PF04055">
    <property type="entry name" value="Radical_SAM"/>
    <property type="match status" value="1"/>
</dbReference>
<reference evidence="9" key="1">
    <citation type="submission" date="2016-10" db="EMBL/GenBank/DDBJ databases">
        <authorList>
            <person name="Varghese N."/>
            <person name="Submissions S."/>
        </authorList>
    </citation>
    <scope>NUCLEOTIDE SEQUENCE [LARGE SCALE GENOMIC DNA]</scope>
    <source>
        <strain evidence="9">DSM 17044</strain>
    </source>
</reference>
<dbReference type="SUPFAM" id="SSF52242">
    <property type="entry name" value="Cobalamin (vitamin B12)-binding domain"/>
    <property type="match status" value="1"/>
</dbReference>
<keyword evidence="3" id="KW-0479">Metal-binding</keyword>
<dbReference type="InterPro" id="IPR023404">
    <property type="entry name" value="rSAM_horseshoe"/>
</dbReference>
<gene>
    <name evidence="8" type="ORF">SAMN05444354_12149</name>
</gene>
<keyword evidence="8" id="KW-0489">Methyltransferase</keyword>
<dbReference type="RefSeq" id="WP_075009973.1">
    <property type="nucleotide sequence ID" value="NZ_FOAP01000021.1"/>
</dbReference>
<dbReference type="PROSITE" id="PS51918">
    <property type="entry name" value="RADICAL_SAM"/>
    <property type="match status" value="1"/>
</dbReference>
<feature type="domain" description="Radical SAM core" evidence="7">
    <location>
        <begin position="250"/>
        <end position="471"/>
    </location>
</feature>
<dbReference type="SFLD" id="SFLDG01123">
    <property type="entry name" value="methyltransferase_(Class_B)"/>
    <property type="match status" value="1"/>
</dbReference>
<dbReference type="InterPro" id="IPR006638">
    <property type="entry name" value="Elp3/MiaA/NifB-like_rSAM"/>
</dbReference>
<dbReference type="InterPro" id="IPR031003">
    <property type="entry name" value="BcpD_PhpK_rSAM"/>
</dbReference>
<dbReference type="PROSITE" id="PS51332">
    <property type="entry name" value="B12_BINDING"/>
    <property type="match status" value="1"/>
</dbReference>
<evidence type="ECO:0000259" key="6">
    <source>
        <dbReference type="PROSITE" id="PS51332"/>
    </source>
</evidence>
<evidence type="ECO:0000256" key="4">
    <source>
        <dbReference type="ARBA" id="ARBA00023004"/>
    </source>
</evidence>
<organism evidence="8 9">
    <name type="scientific">Stigmatella aurantiaca</name>
    <dbReference type="NCBI Taxonomy" id="41"/>
    <lineage>
        <taxon>Bacteria</taxon>
        <taxon>Pseudomonadati</taxon>
        <taxon>Myxococcota</taxon>
        <taxon>Myxococcia</taxon>
        <taxon>Myxococcales</taxon>
        <taxon>Cystobacterineae</taxon>
        <taxon>Archangiaceae</taxon>
        <taxon>Stigmatella</taxon>
    </lineage>
</organism>
<sequence>MAESTRRDCIIIGYNETPFDEYETGIRRYGEDSEAYRDLKFSFIELEGKRLNYVDLLNHVYRRALPSGAPHPEFRSGGIPSLAAVYLCSFLRRRGHDVTYLNLFQHEKERLAELLAQNPRTVAITTTFYVLNDPVIEMVQFIRQHNPGVRIIVGGPLISNHHRRYEGNELAVVLEDLGADIYVVESQGELTLSRVLERLKADQDLSDVPNIIYPAEGGPVRAGRYRINPPQAESNSLDENIIDWRGMADGPLGPTLQTRTARSCAYSCSFCAYPMRAGSLTLAGMDAVARELDAMAEMGTQNVIFIDDTFNVPLKRFKELCRLLIERRYGFNWFSYFRCSNSDDEAVDLAAQSGCRGVFLGIESGSPRILANMNKAATVEKYVSGMKRLHAHGILTFASFILGFPGETEETVDETLAFLQETRPDYYRTQLWYCEPGTAVDAKRQQYGITGQGFIWRHDTMESLEAMDHIDRLFLTVKDSVWLPQWSFDFWIIPYLLGRGLQTEQFKALMRLAHQLLALEIASVSSEEKRVRQRDYVGQMEALVRQWNGAFPQAALAGR</sequence>
<dbReference type="InterPro" id="IPR007197">
    <property type="entry name" value="rSAM"/>
</dbReference>
<keyword evidence="8" id="KW-0808">Transferase</keyword>
<evidence type="ECO:0000256" key="5">
    <source>
        <dbReference type="ARBA" id="ARBA00023014"/>
    </source>
</evidence>
<dbReference type="GO" id="GO:0008168">
    <property type="term" value="F:methyltransferase activity"/>
    <property type="evidence" value="ECO:0007669"/>
    <property type="project" value="UniProtKB-KW"/>
</dbReference>
<dbReference type="GO" id="GO:0046872">
    <property type="term" value="F:metal ion binding"/>
    <property type="evidence" value="ECO:0007669"/>
    <property type="project" value="UniProtKB-KW"/>
</dbReference>
<accession>A0A1H8AFG8</accession>
<dbReference type="CDD" id="cd01335">
    <property type="entry name" value="Radical_SAM"/>
    <property type="match status" value="1"/>
</dbReference>
<dbReference type="SFLD" id="SFLDS00029">
    <property type="entry name" value="Radical_SAM"/>
    <property type="match status" value="1"/>
</dbReference>
<evidence type="ECO:0000256" key="2">
    <source>
        <dbReference type="ARBA" id="ARBA00022691"/>
    </source>
</evidence>
<protein>
    <submittedName>
        <fullName evidence="8">p-methyltransferase</fullName>
    </submittedName>
</protein>
<dbReference type="InterPro" id="IPR036724">
    <property type="entry name" value="Cobalamin-bd_sf"/>
</dbReference>